<dbReference type="GO" id="GO:0016887">
    <property type="term" value="F:ATP hydrolysis activity"/>
    <property type="evidence" value="ECO:0007669"/>
    <property type="project" value="InterPro"/>
</dbReference>
<dbReference type="PANTHER" id="PTHR48103">
    <property type="entry name" value="MIDASIN-RELATED"/>
    <property type="match status" value="1"/>
</dbReference>
<dbReference type="InterPro" id="IPR011704">
    <property type="entry name" value="ATPase_dyneun-rel_AAA"/>
</dbReference>
<dbReference type="FunFam" id="3.40.50.410:FF:000114">
    <property type="entry name" value="Midasin"/>
    <property type="match status" value="1"/>
</dbReference>
<accession>A0AAV0KEV8</accession>
<comment type="subcellular location">
    <subcellularLocation>
        <location evidence="1">Nucleus</location>
        <location evidence="1">Nucleolus</location>
    </subcellularLocation>
    <subcellularLocation>
        <location evidence="2">Nucleus</location>
        <location evidence="2">Nucleoplasm</location>
    </subcellularLocation>
</comment>
<evidence type="ECO:0000256" key="8">
    <source>
        <dbReference type="ARBA" id="ARBA00023242"/>
    </source>
</evidence>
<feature type="compositionally biased region" description="Polar residues" evidence="10">
    <location>
        <begin position="4791"/>
        <end position="4822"/>
    </location>
</feature>
<organism evidence="12 13">
    <name type="scientific">Linum tenue</name>
    <dbReference type="NCBI Taxonomy" id="586396"/>
    <lineage>
        <taxon>Eukaryota</taxon>
        <taxon>Viridiplantae</taxon>
        <taxon>Streptophyta</taxon>
        <taxon>Embryophyta</taxon>
        <taxon>Tracheophyta</taxon>
        <taxon>Spermatophyta</taxon>
        <taxon>Magnoliopsida</taxon>
        <taxon>eudicotyledons</taxon>
        <taxon>Gunneridae</taxon>
        <taxon>Pentapetalae</taxon>
        <taxon>rosids</taxon>
        <taxon>fabids</taxon>
        <taxon>Malpighiales</taxon>
        <taxon>Linaceae</taxon>
        <taxon>Linum</taxon>
    </lineage>
</organism>
<proteinExistence type="inferred from homology"/>
<evidence type="ECO:0000313" key="12">
    <source>
        <dbReference type="EMBL" id="CAI0419970.1"/>
    </source>
</evidence>
<feature type="compositionally biased region" description="Basic and acidic residues" evidence="10">
    <location>
        <begin position="4752"/>
        <end position="4761"/>
    </location>
</feature>
<feature type="compositionally biased region" description="Acidic residues" evidence="10">
    <location>
        <begin position="4718"/>
        <end position="4741"/>
    </location>
</feature>
<dbReference type="InterPro" id="IPR002035">
    <property type="entry name" value="VWF_A"/>
</dbReference>
<feature type="compositionally biased region" description="Acidic residues" evidence="10">
    <location>
        <begin position="4566"/>
        <end position="4580"/>
    </location>
</feature>
<evidence type="ECO:0000256" key="6">
    <source>
        <dbReference type="ARBA" id="ARBA00022840"/>
    </source>
</evidence>
<feature type="compositionally biased region" description="Acidic residues" evidence="10">
    <location>
        <begin position="4657"/>
        <end position="4676"/>
    </location>
</feature>
<dbReference type="Pfam" id="PF07728">
    <property type="entry name" value="AAA_5"/>
    <property type="match status" value="6"/>
</dbReference>
<dbReference type="SUPFAM" id="SSF52540">
    <property type="entry name" value="P-loop containing nucleoside triphosphate hydrolases"/>
    <property type="match status" value="6"/>
</dbReference>
<evidence type="ECO:0000256" key="9">
    <source>
        <dbReference type="PIRNR" id="PIRNR010340"/>
    </source>
</evidence>
<evidence type="ECO:0000256" key="1">
    <source>
        <dbReference type="ARBA" id="ARBA00004604"/>
    </source>
</evidence>
<dbReference type="PIRSF" id="PIRSF010340">
    <property type="entry name" value="Midasin"/>
    <property type="match status" value="1"/>
</dbReference>
<feature type="compositionally biased region" description="Acidic residues" evidence="10">
    <location>
        <begin position="4916"/>
        <end position="4925"/>
    </location>
</feature>
<name>A0AAV0KEV8_9ROSI</name>
<feature type="region of interest" description="Disordered" evidence="10">
    <location>
        <begin position="4857"/>
        <end position="4932"/>
    </location>
</feature>
<dbReference type="Proteomes" id="UP001154282">
    <property type="component" value="Unassembled WGS sequence"/>
</dbReference>
<feature type="region of interest" description="Disordered" evidence="10">
    <location>
        <begin position="4487"/>
        <end position="4837"/>
    </location>
</feature>
<dbReference type="InterPro" id="IPR048617">
    <property type="entry name" value="MDN1_AAA_lid_4"/>
</dbReference>
<feature type="compositionally biased region" description="Acidic residues" evidence="10">
    <location>
        <begin position="4692"/>
        <end position="4710"/>
    </location>
</feature>
<keyword evidence="8 9" id="KW-0539">Nucleus</keyword>
<dbReference type="GO" id="GO:0000055">
    <property type="term" value="P:ribosomal large subunit export from nucleus"/>
    <property type="evidence" value="ECO:0007669"/>
    <property type="project" value="TreeGrafter"/>
</dbReference>
<feature type="compositionally biased region" description="Polar residues" evidence="10">
    <location>
        <begin position="4901"/>
        <end position="4914"/>
    </location>
</feature>
<dbReference type="InterPro" id="IPR036465">
    <property type="entry name" value="vWFA_dom_sf"/>
</dbReference>
<dbReference type="Gene3D" id="3.40.50.300">
    <property type="entry name" value="P-loop containing nucleotide triphosphate hydrolases"/>
    <property type="match status" value="7"/>
</dbReference>
<dbReference type="FunFam" id="3.40.50.300:FF:001384">
    <property type="entry name" value="Midasin"/>
    <property type="match status" value="1"/>
</dbReference>
<evidence type="ECO:0000256" key="4">
    <source>
        <dbReference type="ARBA" id="ARBA00017143"/>
    </source>
</evidence>
<feature type="domain" description="VWFA" evidence="11">
    <location>
        <begin position="5101"/>
        <end position="5305"/>
    </location>
</feature>
<comment type="function">
    <text evidence="9">Nuclear chaperone required for maturation and nuclear export of pre-60S ribosome subunits.</text>
</comment>
<dbReference type="SMART" id="SM00382">
    <property type="entry name" value="AAA"/>
    <property type="match status" value="5"/>
</dbReference>
<sequence length="5317" mass="601757">MAIDGRFSVQSALERLLARCPELKRIKKIDNLVKKSVKLLALEFVCVQGDVGIEEVVNLAAELFVNPKYTILLVGCFRAISQKIIEKVVWLLGQCNLTGNTNEEVGSFSDAEAFVVEHCVRNGMGLYLHELACLAFARALDLDQSLWRSVSPYFKFSPPPFERILRKRVVSEISKLAEHYLLVARTSYRLLLMEPECFSKLWDWSCFLDLLKETQCLDMSLLREHERELSDIGWSGEQILAVLLKLNGPKTEKAEEAASCLLRWEDFCRDVALEKGGSYFELFDNTKEYSSNHFSEQDCLESISLGPVKSSPLQEIEPAVKSRRLTRCSESVRNPFVVTSAMRRSFEMVLLAVSQRWPVLLYGQPGVGKTGLISKLAEDTGNQVYLQLKEIPLRHLGVRLYFCLFIWMIKLMAKHCLGVMFVPRNLVNLGGNMEHLSSMGYLPFTVTETVLFPQAVLGGYWVVFEDIDKAPADVQSILLPLLEGASSFVTGHGEEIHVSANFRLFSTISTSKSDVSRSAEGGNVLSVFWRRVMIDPPNTDDLKNILNVWYPVLEPLSGKILQTFERVNSATVLQSCGFLSRNSASSSSLSRFSTRDLLKWCKRISGLISNFNGDRSTEWHFIYLEAVDIFAAFSASVEKRLAVMKEIADVWGVPHSEVAIFHPFRPEIQVLSTELRVGRVTLEQHNTTDRFHGKLVAMRSSLYVLERITCSVKNNESVLLVGETGTGKTTLVQNLAMMLGQKLTVVNLSQQSDVADLLGGFRPMDPQSICVPLYKEFENLFSRTFSVKENGQIFAYLQKILSQKNWGKLLSRLKKYVEDVYKKVPIESFGSGKKRKQHSDREIIREDWDSFAKKIATAYGQVGDSSGMIFSFIEGAFVNALRNGEWILLDEVNLAPPETLQRVIGVLEGEYGSLCLAEKGDIADIPRHTNFRMFACMNPATDAGKRDLPYSLRSRFTEYFVDDVLDREDLKLFINKYLVEREANSELESRIIDFYGSAKTNSEDRLQDGANQKPQYSLRSLYRALEYTREASKQFGFQKALYDGFSMFFLTLLDQPSAEIMEKLLTRKLLGGKKPLDVPFCSYLNDLHSAESMANYVLTKGVEKQLENLARAVFIKRYPVLLQGPTSSGKTSLVQYLATRTGHKFVRINNHEHTDLQEYLGSYISDAHGKLVFHEGVLVKAVREGHWIVLDELNLAPSDVLEALNRLLDDNRELFVPELRETIRAHPNFMLFATQNPPTFYGGRKMLSRAFRNRFVEVHVDEIPDHEMSTIIEKRCCVPGSRAGLMVEVMKELQMRRQSSKVFAGKHGFITPRDLFRWASRLRTFSDSKEVMAEHGYYLLADRLRNEAERVVVREVLKKVIKIEIHEENLYKGSAGSHSNSGFQSLGDVILTASMRRLFFLVDCCYKLREPVLLVGETGGGKTTVCQLLSRTLGSKLHILNCHQYTETSDFLGGFFPIRERSRLAADFKDTVEKLLMTEAFAHCPKDLGISSDIRQGSSSIASVDEIIRNYRQGQFSVTNVTAEDLDTLEGMKWDLSELHKKWQTIFMWQDGPLVEAMKAGDLFLIDEISLADDSVLERLNSVLEPERELSLAEKGGSEMEKITAHPNFFVLATMNPGGDYGKKELSPALRNRFTEIWVPPVGDLHELKDIALNRFNHLDLTYILDVIVKFWDWFNKLQTGRILTVRDLLSWVEFINVTRRSLGPQYALVHGLFLVLLDGLRLGTGISLPDARVLRERCISFIQEQPELRGVPNLSLMDYGWSDQMDISCIEDNQPENTFGISPFYIEQGDQCCESQGFEFLAPTTRRNAMRVLRAMQLPKPVLLEGSPGVGKTSLITALGKYSGHKVVRINLSEQTDLMDLLGSDLPVESDDGMKFAWSDGILLQALKDGSWVLLDELNLAPQSVLEGLNAILDHRAEVFIPELGLTFKCPPSFKVFACQNPFYQGGGRKGLPRSFLNRFTKVYIDELVEADYHYICSSLYPSIPGPLLSKLITFNRRLHEDTMLHHKFGQDGSPWEFNLRDVLRSCQIIEGASEKSKVDCFVNIVYVQRMRTAADRIEVQRLYEEVFGVKPSINPYPRVQLSPEHVRVGYTVIQRNGCSALKSPNSELKLLPSIRHCMEAVVSCVKHQWLCILIGPPSSGKTSLIRLLGQLSGNKLNELNLSTATDISELLGSFEQYNAFRNLRLVFAQVEHYVTEYCSLKLDEPKTEFITRRSEIMAKWLTLSSSMDFVSLSTSTFMCIENWDSIAKSLNMVIEIVALLMLDLTNNLLPVSWTSKELDKILKSISKFQEHHHGKPSAKFEWVTGLLVKAIENGEWVVLENANLCNPTVLDRINSLVEPSGSITVNECGLVDGSPLILRPHPNFRIFLTVNPTSGEVSRAMRNRGVEIYMMQPYWLLDEAEGYNHAEYELKDVERHLVLSGIPGVRLVESMAKAHVYARRQALTHGLEISYLELARWVQLYQKLLTSGNHNLWSLQISWEHTYLSSLGEAAGRDIISHGKDIYLSESVLKYVFSLHSSLQLPGGWPAPLRTLDFVLHSEMATVKQNCMYLETLILQYVGWSSHRHPMKSLLTLPSSDVAFLMNEQLICKLMFPETPEQMIPKSYVDKLVDVKMKRQVYYAANWTLEQATLKDYKLYLLHLSWLSSKVKPFSLFISSLLELLEKEFKHPIWECIFNSHRRLATHRNRDLSLQSKPLLSLDFSDVSASDGGLNEHVLHSAVNLTGLLRQSHQQWDSQNRHLFVNEAHCFKPVLESLQQLEEEVLERLVESEFYELLRTLYSDLIDHHVAFWEAFMSSKVEELLISWQWLVKDICNLRNFFPRIAENVLLIASRNLDRSFHQRSEQSLLWVNGGHPILPSSATLYDKQQKLFDLCQTIWPTNINPFQRENDHLVEVLASTIAELRSLGLQGICMSLYIANKNDEDGTDIVGQLDEMNQVLRKRYLFEKRKLEVKVQASDNATADGSPTYCCVIRPELLWLKTGLVGWQETIPIVDAASFFLDMEILEKLSLLILNNPRALQLELASVTSLLEHALKYSRISGRPPQNFIPHQKILWMFDAWTSVHEEHILPRWSMLFQRGKGTVKDYFAHCLKLEAAVCYLWQSPQIGSGVSGFLLSAASSLFQQIIHAHEETFDSDTFAAIARMFSTLQKNIVKQTDLEQLSSLVMTSKHRKLTSLHFLIESVLKDLYIHRSSTVANMNVGYTWLRIGLLRFSLLITSDDLDPMMEYSYKFALLEDKISSLEVEIKVRQECDYLSGWAQSREAHENRKRELEKLKLEHKVLQSKIVFRSNPLKFKAFRKECKDFNKSVMAVMDFTSNIDSRESEQVILQVCNWQKTAKSFIERLSDEYKEYIDLAQPVQVALYEIKLGLSLVSSATLSKDLLRKINEDNLELLLDSIYSFLKFPRGDGLESISSIDLGIPTISWDLRIDLLEKLASISRDADGGRVVSVLQRKAAIYHNVLLRVVHLLAVSQRIDDASFKMLDKLFRGFAIMWMDMKAEVQDKEGLDAQQYKFKPRAFEIQNVIDADVSMLAKYFSNDSFSELKELLSEEDESSEKIHTSEDHGSLEEEWNLMQAPVLDSMIHFHNQLFGSVDLISCLGTFHISDTDKCTSFINSYDLGASMIRGLGGLFSSSLDAKLIPEHMFRLCLDRESKCPSIHRTSSKYKYYKDSNAPNLAKMVKLLSALQDKVVSLLNQWEDHPGLQKILDAVQSLLVIPMETPLAKALLGLQLLLRRVIALQENGSKLCLSDELEPLVALARSWQKMEVDSWAVLLDEVQEQYDTNAAKLWFALSSIFHRSHAGEVAVYEQTTIERQAYFGCIVIYCSIENFVQTSSLGELQKRLQLLLAFYGQISVGRCLEVDSYASLFQESNMKILYNAFGYYVQFLPRILEHIGASRRNIEKELKDLTGLCRWEKTELSLSIEQSKRARQKVKKLIQKYTDILQQPFMLFLTREAEQKASAAQPELSINDLKESSEKGSVTLNTIADEIESRIDHRHTWFSDWSQKVEASLHLLVSMSSEYNLSMDADTCSASYLSVEEEWNAVNRTLEEICSATFNYDVLWKDMERTVGKRRAFDDLLKLLESSGLDKHKFEKVSYKSDWLFVQPSFDIKHLLLTHSRLPSRDSNLSSSMILESSPNGSLEIEWKVTNEFYFKGIAAVQLLRQICLNPHQDIILEKELLDALSSMLIEESLLLETLETAHLQSCEEVKPAANHVLQVLDKFIPLIKKSKETLDKYLLSHGGMVQIVVEGSLDKYILGQVGHISEAGPFYPYVVSGQMTQSLFTNFQVIREFENHLLDLRKQGLSKTAVIETLLSHFNGVFEKGKLLAEELDRSLKTRDDSVNISEASTSSELNTFWQSFERTLQLANSAMTKQQSLSDGHVISEESIGSITSWESLFRSSVENLNLPDLCKSLLQTICNSQNLLSQSGGTSRLGRCFEQLHTIMDVVLSLGDTLLSDLVGMNRTVSIMTRELADVLASLFSKGFRTPSKDEVDENGASQDVSGTGLGEGTGRNDVSDEITDEDQLLGTKEKEEDQDGSGEVPNKNEKGIEMEEDFAADTFSVSEDSGEEEENDDNEEEKLDSAVGDAGPDSEAVDEKLWDNEGDENPEDKKEKYEAGSSVKDKDMSNRELRGKDDSTDIPNEESKELNGDDLNNEKDDEGDVDESGDGEENVEDMNLDKDEAHADPTGLNVDDDVDRPDEEEMEVDENSNETKDMSSGEEEGSENGEEDKTESGDDETMQDADAGQSAGAPEEKLEHGADAEDNSAEMNAQSKDELVPGMPDLNGEQAPNAESATQPNGEVQASDSRSVPTEANVYSSNANVAPLRNVPSGANSTWRSWSIGDAFEKWKERAKVSTDDIASEAPPVEMEDKNANEYAYVSEAERGMEQSLGPATPDQVDANISGNKQEDSSAAGQEEEDGTNETEIDRNLKPSSAAVLKDKMEQHLQVSEVGKSKQAEEDVEMPDYNTHTEVGSSLQNLVSVRNPAALSDGVSRFDELAIGDDSELGKAVDGDAVNLNIREGTGDAWRRYELRTTRLSQELAEQLRLVLEPTVASKLQGDYKTGKTNQHEEVQVIPYIASHYRKDKIWLRRTRPNKRDYQVVIAVDDSRSMSESRCGDVAVEALVTVCRAMSQLELGNFAVSSFGKKGNIRLLHDFERPFTGEAGQKIISSLTFSQENTIIDEPVVDLLKYLSNLLDTAVARARLPSGQNPLEQLVLIIADGRFHEKEKLKRCVRDFLSQKRMVAFLLLDNPEESVVDQLVATFVDEGDKSGLKMAKYMDSFPFPYYIVLRDIEALPRTLADLLRQWFEIMQSFKE</sequence>
<dbReference type="GO" id="GO:0000027">
    <property type="term" value="P:ribosomal large subunit assembly"/>
    <property type="evidence" value="ECO:0007669"/>
    <property type="project" value="InterPro"/>
</dbReference>
<evidence type="ECO:0000256" key="7">
    <source>
        <dbReference type="ARBA" id="ARBA00023186"/>
    </source>
</evidence>
<gene>
    <name evidence="12" type="ORF">LITE_LOCUS18198</name>
</gene>
<evidence type="ECO:0000256" key="2">
    <source>
        <dbReference type="ARBA" id="ARBA00004642"/>
    </source>
</evidence>
<keyword evidence="13" id="KW-1185">Reference proteome</keyword>
<dbReference type="GO" id="GO:0005654">
    <property type="term" value="C:nucleoplasm"/>
    <property type="evidence" value="ECO:0007669"/>
    <property type="project" value="UniProtKB-SubCell"/>
</dbReference>
<dbReference type="InterPro" id="IPR012099">
    <property type="entry name" value="Midasin"/>
</dbReference>
<dbReference type="GO" id="GO:0005730">
    <property type="term" value="C:nucleolus"/>
    <property type="evidence" value="ECO:0007669"/>
    <property type="project" value="UniProtKB-SubCell"/>
</dbReference>
<dbReference type="InterPro" id="IPR025662">
    <property type="entry name" value="Sigma_54_int_dom_ATP-bd_1"/>
</dbReference>
<dbReference type="FunFam" id="3.40.50.300:FF:001368">
    <property type="entry name" value="Midasin"/>
    <property type="match status" value="1"/>
</dbReference>
<dbReference type="CDD" id="cd00009">
    <property type="entry name" value="AAA"/>
    <property type="match status" value="2"/>
</dbReference>
<feature type="compositionally biased region" description="Basic and acidic residues" evidence="10">
    <location>
        <begin position="4609"/>
        <end position="4649"/>
    </location>
</feature>
<dbReference type="PROSITE" id="PS00675">
    <property type="entry name" value="SIGMA54_INTERACT_1"/>
    <property type="match status" value="1"/>
</dbReference>
<dbReference type="InterPro" id="IPR040848">
    <property type="entry name" value="AAA_lid_7"/>
</dbReference>
<evidence type="ECO:0000313" key="13">
    <source>
        <dbReference type="Proteomes" id="UP001154282"/>
    </source>
</evidence>
<dbReference type="FunFam" id="3.40.50.300:FF:000142">
    <property type="entry name" value="Midasin"/>
    <property type="match status" value="1"/>
</dbReference>
<dbReference type="PANTHER" id="PTHR48103:SF2">
    <property type="entry name" value="MIDASIN"/>
    <property type="match status" value="1"/>
</dbReference>
<keyword evidence="5 9" id="KW-0547">Nucleotide-binding</keyword>
<dbReference type="InterPro" id="IPR027417">
    <property type="entry name" value="P-loop_NTPase"/>
</dbReference>
<evidence type="ECO:0000256" key="10">
    <source>
        <dbReference type="SAM" id="MobiDB-lite"/>
    </source>
</evidence>
<dbReference type="FunFam" id="3.40.50.300:FF:001861">
    <property type="entry name" value="Midasin"/>
    <property type="match status" value="1"/>
</dbReference>
<dbReference type="GO" id="GO:0005524">
    <property type="term" value="F:ATP binding"/>
    <property type="evidence" value="ECO:0007669"/>
    <property type="project" value="UniProtKB-KW"/>
</dbReference>
<dbReference type="InterPro" id="IPR041190">
    <property type="entry name" value="Midasin_AAA_lid_5"/>
</dbReference>
<comment type="similarity">
    <text evidence="3 9">Belongs to the midasin family.</text>
</comment>
<evidence type="ECO:0000259" key="11">
    <source>
        <dbReference type="PROSITE" id="PS50234"/>
    </source>
</evidence>
<keyword evidence="7 9" id="KW-0143">Chaperone</keyword>
<evidence type="ECO:0000256" key="5">
    <source>
        <dbReference type="ARBA" id="ARBA00022741"/>
    </source>
</evidence>
<reference evidence="12" key="1">
    <citation type="submission" date="2022-08" db="EMBL/GenBank/DDBJ databases">
        <authorList>
            <person name="Gutierrez-Valencia J."/>
        </authorList>
    </citation>
    <scope>NUCLEOTIDE SEQUENCE</scope>
</reference>
<comment type="caution">
    <text evidence="12">The sequence shown here is derived from an EMBL/GenBank/DDBJ whole genome shotgun (WGS) entry which is preliminary data.</text>
</comment>
<protein>
    <recommendedName>
        <fullName evidence="4 9">Midasin</fullName>
    </recommendedName>
</protein>
<evidence type="ECO:0000256" key="3">
    <source>
        <dbReference type="ARBA" id="ARBA00007188"/>
    </source>
</evidence>
<dbReference type="Pfam" id="PF17867">
    <property type="entry name" value="AAA_lid_7"/>
    <property type="match status" value="3"/>
</dbReference>
<dbReference type="GO" id="GO:0030687">
    <property type="term" value="C:preribosome, large subunit precursor"/>
    <property type="evidence" value="ECO:0007669"/>
    <property type="project" value="TreeGrafter"/>
</dbReference>
<dbReference type="PROSITE" id="PS50234">
    <property type="entry name" value="VWFA"/>
    <property type="match status" value="1"/>
</dbReference>
<dbReference type="Pfam" id="PF17865">
    <property type="entry name" value="AAA_lid_5"/>
    <property type="match status" value="1"/>
</dbReference>
<dbReference type="SUPFAM" id="SSF53300">
    <property type="entry name" value="vWA-like"/>
    <property type="match status" value="1"/>
</dbReference>
<dbReference type="EMBL" id="CAMGYJ010000005">
    <property type="protein sequence ID" value="CAI0419970.1"/>
    <property type="molecule type" value="Genomic_DNA"/>
</dbReference>
<dbReference type="InterPro" id="IPR003593">
    <property type="entry name" value="AAA+_ATPase"/>
</dbReference>
<keyword evidence="6 9" id="KW-0067">ATP-binding</keyword>
<dbReference type="Pfam" id="PF21108">
    <property type="entry name" value="MDN1_4th"/>
    <property type="match status" value="1"/>
</dbReference>